<name>A0A095AJS3_SCHHA</name>
<accession>A0A095AJS3</accession>
<gene>
    <name evidence="1" type="ORF">MS3_02485</name>
</gene>
<organism evidence="1">
    <name type="scientific">Schistosoma haematobium</name>
    <name type="common">Blood fluke</name>
    <dbReference type="NCBI Taxonomy" id="6185"/>
    <lineage>
        <taxon>Eukaryota</taxon>
        <taxon>Metazoa</taxon>
        <taxon>Spiralia</taxon>
        <taxon>Lophotrochozoa</taxon>
        <taxon>Platyhelminthes</taxon>
        <taxon>Trematoda</taxon>
        <taxon>Digenea</taxon>
        <taxon>Strigeidida</taxon>
        <taxon>Schistosomatoidea</taxon>
        <taxon>Schistosomatidae</taxon>
        <taxon>Schistosoma</taxon>
    </lineage>
</organism>
<dbReference type="AlphaFoldDB" id="A0A095AJS3"/>
<reference evidence="1" key="1">
    <citation type="journal article" date="2012" name="Nat. Genet.">
        <title>Whole-genome sequence of Schistosoma haematobium.</title>
        <authorList>
            <person name="Young N.D."/>
            <person name="Jex A.R."/>
            <person name="Li B."/>
            <person name="Liu S."/>
            <person name="Yang L."/>
            <person name="Xiong Z."/>
            <person name="Li Y."/>
            <person name="Cantacessi C."/>
            <person name="Hall R.S."/>
            <person name="Xu X."/>
            <person name="Chen F."/>
            <person name="Wu X."/>
            <person name="Zerlotini A."/>
            <person name="Oliveira G."/>
            <person name="Hofmann A."/>
            <person name="Zhang G."/>
            <person name="Fang X."/>
            <person name="Kang Y."/>
            <person name="Campbell B.E."/>
            <person name="Loukas A."/>
            <person name="Ranganathan S."/>
            <person name="Rollinson D."/>
            <person name="Rinaldi G."/>
            <person name="Brindley P.J."/>
            <person name="Yang H."/>
            <person name="Wang J."/>
            <person name="Wang J."/>
            <person name="Gasser R.B."/>
        </authorList>
    </citation>
    <scope>NUCLEOTIDE SEQUENCE [LARGE SCALE GENOMIC DNA]</scope>
</reference>
<evidence type="ECO:0000313" key="1">
    <source>
        <dbReference type="EMBL" id="KGB34276.1"/>
    </source>
</evidence>
<protein>
    <submittedName>
        <fullName evidence="1">Uncharacterized protein</fullName>
    </submittedName>
</protein>
<dbReference type="EMBL" id="KL250599">
    <property type="protein sequence ID" value="KGB34276.1"/>
    <property type="molecule type" value="Genomic_DNA"/>
</dbReference>
<proteinExistence type="predicted"/>
<sequence length="51" mass="6243">MELHFKRIRFHLRGGDSLMKGKNLKYKLTNEWILLDYSDEDICFWRHCGEV</sequence>